<feature type="non-terminal residue" evidence="3">
    <location>
        <position position="64"/>
    </location>
</feature>
<dbReference type="GO" id="GO:0005975">
    <property type="term" value="P:carbohydrate metabolic process"/>
    <property type="evidence" value="ECO:0007669"/>
    <property type="project" value="InterPro"/>
</dbReference>
<dbReference type="SUPFAM" id="SSF51445">
    <property type="entry name" value="(Trans)glycosidases"/>
    <property type="match status" value="1"/>
</dbReference>
<proteinExistence type="inferred from homology"/>
<accession>A0A060BUC4</accession>
<dbReference type="PANTHER" id="PTHR42715">
    <property type="entry name" value="BETA-GLUCOSIDASE"/>
    <property type="match status" value="1"/>
</dbReference>
<dbReference type="AlphaFoldDB" id="A0A060BUC4"/>
<evidence type="ECO:0000256" key="2">
    <source>
        <dbReference type="ARBA" id="ARBA00022801"/>
    </source>
</evidence>
<dbReference type="Gene3D" id="3.20.20.300">
    <property type="entry name" value="Glycoside hydrolase, family 3, N-terminal domain"/>
    <property type="match status" value="1"/>
</dbReference>
<organism evidence="3">
    <name type="scientific">uncultured Agrobacterium sp</name>
    <dbReference type="NCBI Taxonomy" id="157277"/>
    <lineage>
        <taxon>Bacteria</taxon>
        <taxon>Pseudomonadati</taxon>
        <taxon>Pseudomonadota</taxon>
        <taxon>Alphaproteobacteria</taxon>
        <taxon>Hyphomicrobiales</taxon>
        <taxon>Rhizobiaceae</taxon>
        <taxon>Rhizobium/Agrobacterium group</taxon>
        <taxon>Agrobacterium</taxon>
        <taxon>environmental samples</taxon>
    </lineage>
</organism>
<dbReference type="InterPro" id="IPR050288">
    <property type="entry name" value="Cellulose_deg_GH3"/>
</dbReference>
<dbReference type="InterPro" id="IPR017853">
    <property type="entry name" value="GH"/>
</dbReference>
<evidence type="ECO:0000313" key="3">
    <source>
        <dbReference type="EMBL" id="AIA84121.1"/>
    </source>
</evidence>
<keyword evidence="2" id="KW-0378">Hydrolase</keyword>
<dbReference type="PANTHER" id="PTHR42715:SF10">
    <property type="entry name" value="BETA-GLUCOSIDASE"/>
    <property type="match status" value="1"/>
</dbReference>
<name>A0A060BUC4_9HYPH</name>
<reference evidence="3" key="1">
    <citation type="journal article" date="2013" name="Environ. Microbiol.">
        <title>Seasonally variable intestinal metagenomes of the red palm weevil (Rhynchophorus ferrugineus).</title>
        <authorList>
            <person name="Jia S."/>
            <person name="Zhang X."/>
            <person name="Zhang G."/>
            <person name="Yin A."/>
            <person name="Zhang S."/>
            <person name="Li F."/>
            <person name="Wang L."/>
            <person name="Zhao D."/>
            <person name="Yun Q."/>
            <person name="Tala"/>
            <person name="Wang J."/>
            <person name="Sun G."/>
            <person name="Baabdullah M."/>
            <person name="Yu X."/>
            <person name="Hu S."/>
            <person name="Al-Mssallem I.S."/>
            <person name="Yu J."/>
        </authorList>
    </citation>
    <scope>NUCLEOTIDE SEQUENCE</scope>
</reference>
<comment type="similarity">
    <text evidence="1">Belongs to the glycosyl hydrolase 3 family.</text>
</comment>
<protein>
    <submittedName>
        <fullName evidence="3">CAZy families GH3 protein</fullName>
    </submittedName>
</protein>
<dbReference type="InterPro" id="IPR036962">
    <property type="entry name" value="Glyco_hydro_3_N_sf"/>
</dbReference>
<dbReference type="GO" id="GO:0004553">
    <property type="term" value="F:hydrolase activity, hydrolyzing O-glycosyl compounds"/>
    <property type="evidence" value="ECO:0007669"/>
    <property type="project" value="InterPro"/>
</dbReference>
<dbReference type="EMBL" id="KF116873">
    <property type="protein sequence ID" value="AIA84121.1"/>
    <property type="molecule type" value="Genomic_DNA"/>
</dbReference>
<evidence type="ECO:0000256" key="1">
    <source>
        <dbReference type="ARBA" id="ARBA00005336"/>
    </source>
</evidence>
<sequence>MSDGPSGLRYQGASSNASSVNDAALATCYPSSATVAASWDSDLAYEVGSCIGQEARAAGVGVVR</sequence>